<evidence type="ECO:0000313" key="5">
    <source>
        <dbReference type="EMBL" id="WVX79692.1"/>
    </source>
</evidence>
<evidence type="ECO:0000313" key="6">
    <source>
        <dbReference type="Proteomes" id="UP001357223"/>
    </source>
</evidence>
<dbReference type="InterPro" id="IPR036388">
    <property type="entry name" value="WH-like_DNA-bd_sf"/>
</dbReference>
<dbReference type="Proteomes" id="UP001357223">
    <property type="component" value="Chromosome"/>
</dbReference>
<keyword evidence="2" id="KW-0238">DNA-binding</keyword>
<protein>
    <submittedName>
        <fullName evidence="5">MarR family transcriptional regulator</fullName>
    </submittedName>
</protein>
<dbReference type="PANTHER" id="PTHR42756">
    <property type="entry name" value="TRANSCRIPTIONAL REGULATOR, MARR"/>
    <property type="match status" value="1"/>
</dbReference>
<feature type="domain" description="HTH marR-type" evidence="4">
    <location>
        <begin position="2"/>
        <end position="140"/>
    </location>
</feature>
<sequence length="162" mass="18735">MNFLIQQKMVLTIRALYFCLAEQWSTLGKDYDISPAQQHILFLLTVNPSLTPTQISELGCWHISTVTRLLKPLKENGLISVSPDPTQRKCKKVSISEEGKSRFKDIIQSIQMKEHFPFPMDHLSEKELFHFLDCGKKILDVMKGEDFYRKVVMAKIEGVDYI</sequence>
<name>A0ABZ2C909_9BACI</name>
<evidence type="ECO:0000256" key="2">
    <source>
        <dbReference type="ARBA" id="ARBA00023125"/>
    </source>
</evidence>
<keyword evidence="1" id="KW-0805">Transcription regulation</keyword>
<keyword evidence="3" id="KW-0804">Transcription</keyword>
<dbReference type="Gene3D" id="1.10.10.10">
    <property type="entry name" value="Winged helix-like DNA-binding domain superfamily/Winged helix DNA-binding domain"/>
    <property type="match status" value="1"/>
</dbReference>
<evidence type="ECO:0000256" key="3">
    <source>
        <dbReference type="ARBA" id="ARBA00023163"/>
    </source>
</evidence>
<keyword evidence="6" id="KW-1185">Reference proteome</keyword>
<dbReference type="EMBL" id="CP137640">
    <property type="protein sequence ID" value="WVX79692.1"/>
    <property type="molecule type" value="Genomic_DNA"/>
</dbReference>
<dbReference type="Pfam" id="PF01047">
    <property type="entry name" value="MarR"/>
    <property type="match status" value="1"/>
</dbReference>
<dbReference type="RefSeq" id="WP_338448624.1">
    <property type="nucleotide sequence ID" value="NZ_CP137640.1"/>
</dbReference>
<gene>
    <name evidence="5" type="ORF">R4Z09_20715</name>
</gene>
<dbReference type="SUPFAM" id="SSF46785">
    <property type="entry name" value="Winged helix' DNA-binding domain"/>
    <property type="match status" value="1"/>
</dbReference>
<dbReference type="InterPro" id="IPR036390">
    <property type="entry name" value="WH_DNA-bd_sf"/>
</dbReference>
<dbReference type="PROSITE" id="PS50995">
    <property type="entry name" value="HTH_MARR_2"/>
    <property type="match status" value="1"/>
</dbReference>
<dbReference type="SMART" id="SM00347">
    <property type="entry name" value="HTH_MARR"/>
    <property type="match status" value="1"/>
</dbReference>
<proteinExistence type="predicted"/>
<evidence type="ECO:0000256" key="1">
    <source>
        <dbReference type="ARBA" id="ARBA00023015"/>
    </source>
</evidence>
<reference evidence="5 6" key="1">
    <citation type="submission" date="2023-10" db="EMBL/GenBank/DDBJ databases">
        <title>Niallia locisalis sp.nov. isolated from a salt pond sample.</title>
        <authorList>
            <person name="Li X.-J."/>
            <person name="Dong L."/>
        </authorList>
    </citation>
    <scope>NUCLEOTIDE SEQUENCE [LARGE SCALE GENOMIC DNA]</scope>
    <source>
        <strain evidence="5 6">DSM 29761</strain>
    </source>
</reference>
<organism evidence="5 6">
    <name type="scientific">Niallia oryzisoli</name>
    <dbReference type="NCBI Taxonomy" id="1737571"/>
    <lineage>
        <taxon>Bacteria</taxon>
        <taxon>Bacillati</taxon>
        <taxon>Bacillota</taxon>
        <taxon>Bacilli</taxon>
        <taxon>Bacillales</taxon>
        <taxon>Bacillaceae</taxon>
        <taxon>Niallia</taxon>
    </lineage>
</organism>
<evidence type="ECO:0000259" key="4">
    <source>
        <dbReference type="PROSITE" id="PS50995"/>
    </source>
</evidence>
<accession>A0ABZ2C909</accession>
<dbReference type="InterPro" id="IPR000835">
    <property type="entry name" value="HTH_MarR-typ"/>
</dbReference>
<dbReference type="PANTHER" id="PTHR42756:SF1">
    <property type="entry name" value="TRANSCRIPTIONAL REPRESSOR OF EMRAB OPERON"/>
    <property type="match status" value="1"/>
</dbReference>